<sequence length="716" mass="79812">MAMKKVVAKPAGGSANKGVPAMVGKKTNVQNSNPQMENENESDEDEELKLQKSLFEKIKKAAEPEGSDEEDEDEADEDLDEEENDAEENNGDNLDAKIIGALKTKVVARGRGAKEGKSGRSAVESNDDEEEKEDDHDHDDENQKDDDNDGKEEEQERDDDNKFERKVIDKKRIHSQLLFKHLEAMPGKVRGGDDDDGEMAGMGEDDDEDEEISDEEERPMEMPSKEQKKGNSMEYGKKAGGGIKRKTLLDQADDDVGGVSTKRTPVQKRAKKTKFATSDEDENEDEKEENEEEDDDDDDDDIVLPVKPATQKDRAKKIVDGKQIDEKLDQLFNTYKTTPEEVEQFKNNYLVMVSTWLFVPHVPDDATEEEIAATHPNISKVKLPRKRKEGKNFAFLNFISKEKAEEALNDLTLSSPTIKGSELTVQRSRATGITPPEYINRRKLSIIACPKETTQEELCKLFPQATTVWLSKNPRSDTVENYLMFPDETICKQVLNDNGTVTLHGKCCAVFFDNYTYKKKTASRKLKKKFESGKHISVDRISVDAPKKGRRGGGGGSFRGDFRNGVPRGAGGGEGGAGRFRFRRGGRNFKSHRAGDYDNKRDDDRPRDRNRQSFREANRHGVCEGKGFRRGFNNRGGFREHDRNHRESDGFRGERVSEAGSRSGKSGGFRGGRSGGGDGRGFRGGVRGGGSRYSSSGGAGFRGGRLGNSHSSRRDD</sequence>
<feature type="compositionally biased region" description="Gly residues" evidence="3">
    <location>
        <begin position="568"/>
        <end position="578"/>
    </location>
</feature>
<feature type="region of interest" description="Disordered" evidence="3">
    <location>
        <begin position="1"/>
        <end position="314"/>
    </location>
</feature>
<feature type="region of interest" description="Disordered" evidence="3">
    <location>
        <begin position="545"/>
        <end position="716"/>
    </location>
</feature>
<evidence type="ECO:0000313" key="5">
    <source>
        <dbReference type="EnsemblMetazoa" id="XP_022646005"/>
    </source>
</evidence>
<feature type="compositionally biased region" description="Acidic residues" evidence="3">
    <location>
        <begin position="193"/>
        <end position="218"/>
    </location>
</feature>
<keyword evidence="1 2" id="KW-0694">RNA-binding</keyword>
<dbReference type="Proteomes" id="UP000594260">
    <property type="component" value="Unplaced"/>
</dbReference>
<dbReference type="InterPro" id="IPR000504">
    <property type="entry name" value="RRM_dom"/>
</dbReference>
<keyword evidence="6" id="KW-1185">Reference proteome</keyword>
<dbReference type="Pfam" id="PF00076">
    <property type="entry name" value="RRM_1"/>
    <property type="match status" value="1"/>
</dbReference>
<feature type="compositionally biased region" description="Basic and acidic residues" evidence="3">
    <location>
        <begin position="593"/>
        <end position="627"/>
    </location>
</feature>
<dbReference type="RefSeq" id="XP_022646005.1">
    <property type="nucleotide sequence ID" value="XM_022790270.1"/>
</dbReference>
<dbReference type="Gene3D" id="3.30.70.330">
    <property type="match status" value="1"/>
</dbReference>
<feature type="compositionally biased region" description="Basic and acidic residues" evidence="3">
    <location>
        <begin position="637"/>
        <end position="657"/>
    </location>
</feature>
<evidence type="ECO:0000256" key="2">
    <source>
        <dbReference type="PROSITE-ProRule" id="PRU00176"/>
    </source>
</evidence>
<evidence type="ECO:0000256" key="3">
    <source>
        <dbReference type="SAM" id="MobiDB-lite"/>
    </source>
</evidence>
<dbReference type="OMA" id="KLYCFVQ"/>
<dbReference type="GeneID" id="111243924"/>
<feature type="compositionally biased region" description="Basic residues" evidence="3">
    <location>
        <begin position="265"/>
        <end position="274"/>
    </location>
</feature>
<organism evidence="5 6">
    <name type="scientific">Varroa destructor</name>
    <name type="common">Honeybee mite</name>
    <dbReference type="NCBI Taxonomy" id="109461"/>
    <lineage>
        <taxon>Eukaryota</taxon>
        <taxon>Metazoa</taxon>
        <taxon>Ecdysozoa</taxon>
        <taxon>Arthropoda</taxon>
        <taxon>Chelicerata</taxon>
        <taxon>Arachnida</taxon>
        <taxon>Acari</taxon>
        <taxon>Parasitiformes</taxon>
        <taxon>Mesostigmata</taxon>
        <taxon>Gamasina</taxon>
        <taxon>Dermanyssoidea</taxon>
        <taxon>Varroidae</taxon>
        <taxon>Varroa</taxon>
    </lineage>
</organism>
<feature type="compositionally biased region" description="Basic and acidic residues" evidence="3">
    <location>
        <begin position="219"/>
        <end position="237"/>
    </location>
</feature>
<dbReference type="OrthoDB" id="439808at2759"/>
<feature type="compositionally biased region" description="Acidic residues" evidence="3">
    <location>
        <begin position="278"/>
        <end position="302"/>
    </location>
</feature>
<feature type="compositionally biased region" description="Basic residues" evidence="3">
    <location>
        <begin position="580"/>
        <end position="592"/>
    </location>
</feature>
<reference evidence="5" key="1">
    <citation type="submission" date="2021-01" db="UniProtKB">
        <authorList>
            <consortium name="EnsemblMetazoa"/>
        </authorList>
    </citation>
    <scope>IDENTIFICATION</scope>
</reference>
<feature type="compositionally biased region" description="Acidic residues" evidence="3">
    <location>
        <begin position="65"/>
        <end position="90"/>
    </location>
</feature>
<feature type="compositionally biased region" description="Acidic residues" evidence="3">
    <location>
        <begin position="38"/>
        <end position="47"/>
    </location>
</feature>
<dbReference type="InterPro" id="IPR012677">
    <property type="entry name" value="Nucleotide-bd_a/b_plait_sf"/>
</dbReference>
<feature type="compositionally biased region" description="Basic and acidic residues" evidence="3">
    <location>
        <begin position="48"/>
        <end position="63"/>
    </location>
</feature>
<feature type="compositionally biased region" description="Gly residues" evidence="3">
    <location>
        <begin position="665"/>
        <end position="706"/>
    </location>
</feature>
<name>A0A7M7M3N6_VARDE</name>
<dbReference type="InterPro" id="IPR035979">
    <property type="entry name" value="RBD_domain_sf"/>
</dbReference>
<dbReference type="CDD" id="cd00590">
    <property type="entry name" value="RRM_SF"/>
    <property type="match status" value="1"/>
</dbReference>
<evidence type="ECO:0000313" key="6">
    <source>
        <dbReference type="Proteomes" id="UP000594260"/>
    </source>
</evidence>
<dbReference type="KEGG" id="vde:111243924"/>
<feature type="compositionally biased region" description="Acidic residues" evidence="3">
    <location>
        <begin position="125"/>
        <end position="158"/>
    </location>
</feature>
<evidence type="ECO:0000256" key="1">
    <source>
        <dbReference type="ARBA" id="ARBA00022884"/>
    </source>
</evidence>
<proteinExistence type="predicted"/>
<dbReference type="AlphaFoldDB" id="A0A7M7M3N6"/>
<dbReference type="GO" id="GO:0003723">
    <property type="term" value="F:RNA binding"/>
    <property type="evidence" value="ECO:0007669"/>
    <property type="project" value="UniProtKB-UniRule"/>
</dbReference>
<feature type="domain" description="RRM" evidence="4">
    <location>
        <begin position="355"/>
        <end position="430"/>
    </location>
</feature>
<protein>
    <recommendedName>
        <fullName evidence="4">RRM domain-containing protein</fullName>
    </recommendedName>
</protein>
<dbReference type="InParanoid" id="A0A7M7M3N6"/>
<dbReference type="PROSITE" id="PS50102">
    <property type="entry name" value="RRM"/>
    <property type="match status" value="1"/>
</dbReference>
<feature type="compositionally biased region" description="Polar residues" evidence="3">
    <location>
        <begin position="27"/>
        <end position="36"/>
    </location>
</feature>
<dbReference type="SUPFAM" id="SSF54928">
    <property type="entry name" value="RNA-binding domain, RBD"/>
    <property type="match status" value="1"/>
</dbReference>
<evidence type="ECO:0000259" key="4">
    <source>
        <dbReference type="PROSITE" id="PS50102"/>
    </source>
</evidence>
<dbReference type="EnsemblMetazoa" id="XM_022790270">
    <property type="protein sequence ID" value="XP_022646005"/>
    <property type="gene ID" value="LOC111243924"/>
</dbReference>
<accession>A0A7M7M3N6</accession>